<evidence type="ECO:0000256" key="1">
    <source>
        <dbReference type="ARBA" id="ARBA00023125"/>
    </source>
</evidence>
<dbReference type="Proteomes" id="UP001284771">
    <property type="component" value="Unassembled WGS sequence"/>
</dbReference>
<keyword evidence="1 2" id="KW-0238">DNA-binding</keyword>
<dbReference type="RefSeq" id="WP_318757236.1">
    <property type="nucleotide sequence ID" value="NZ_JAWUZT010000005.1"/>
</dbReference>
<dbReference type="Pfam" id="PF00436">
    <property type="entry name" value="SSB"/>
    <property type="match status" value="1"/>
</dbReference>
<accession>A0ABU4J281</accession>
<comment type="subunit">
    <text evidence="2">Homotetramer.</text>
</comment>
<comment type="caution">
    <text evidence="2">Lacks conserved residue(s) required for the propagation of feature annotation.</text>
</comment>
<evidence type="ECO:0000313" key="6">
    <source>
        <dbReference type="Proteomes" id="UP001284771"/>
    </source>
</evidence>
<dbReference type="EMBL" id="JAWUZT010000005">
    <property type="protein sequence ID" value="MDW8515094.1"/>
    <property type="molecule type" value="Genomic_DNA"/>
</dbReference>
<sequence>MMNSVQLIGRLVKDVEMRYTPSGHANTTFTLAVNRKFKNQQTGEREADFINCVAWRGLAETIANNLSKGRELGVVGSWQTRSYEGQDGKRVYVNECVVSDITFIGSKGGNNQSNTNTSQGGQNSNTANSSPFSGNSEPFDDSQLPF</sequence>
<dbReference type="PANTHER" id="PTHR10302:SF27">
    <property type="entry name" value="SINGLE-STRANDED DNA-BINDING PROTEIN"/>
    <property type="match status" value="1"/>
</dbReference>
<comment type="caution">
    <text evidence="5">The sequence shown here is derived from an EMBL/GenBank/DDBJ whole genome shotgun (WGS) entry which is preliminary data.</text>
</comment>
<gene>
    <name evidence="5" type="primary">ssb</name>
    <name evidence="5" type="ORF">RIB56_03035</name>
</gene>
<protein>
    <recommendedName>
        <fullName evidence="2 3">Single-stranded DNA-binding protein</fullName>
        <shortName evidence="2">SSB</shortName>
    </recommendedName>
</protein>
<name>A0ABU4J281_9BACI</name>
<dbReference type="CDD" id="cd04496">
    <property type="entry name" value="SSB_OBF"/>
    <property type="match status" value="1"/>
</dbReference>
<feature type="region of interest" description="Disordered" evidence="4">
    <location>
        <begin position="104"/>
        <end position="146"/>
    </location>
</feature>
<dbReference type="GO" id="GO:0003677">
    <property type="term" value="F:DNA binding"/>
    <property type="evidence" value="ECO:0007669"/>
    <property type="project" value="UniProtKB-KW"/>
</dbReference>
<evidence type="ECO:0000313" key="5">
    <source>
        <dbReference type="EMBL" id="MDW8515094.1"/>
    </source>
</evidence>
<evidence type="ECO:0000256" key="3">
    <source>
        <dbReference type="PIRNR" id="PIRNR002070"/>
    </source>
</evidence>
<dbReference type="HAMAP" id="MF_00984">
    <property type="entry name" value="SSB"/>
    <property type="match status" value="1"/>
</dbReference>
<dbReference type="PIRSF" id="PIRSF002070">
    <property type="entry name" value="SSB"/>
    <property type="match status" value="1"/>
</dbReference>
<feature type="compositionally biased region" description="Polar residues" evidence="4">
    <location>
        <begin position="109"/>
        <end position="136"/>
    </location>
</feature>
<reference evidence="6" key="1">
    <citation type="submission" date="2023-07" db="EMBL/GenBank/DDBJ databases">
        <title>Draft genomic sequences of Priestia flexa CCM isolated from the soil of an abandoned mine contaminated by free cyanide in the high Andean zone of Tacna, Peru.</title>
        <authorList>
            <person name="Caceda Quiroz C.J."/>
            <person name="Maraza Chooque G.J."/>
            <person name="Fora Quispe G.L."/>
            <person name="Carpio Mamani M."/>
        </authorList>
    </citation>
    <scope>NUCLEOTIDE SEQUENCE [LARGE SCALE GENOMIC DNA]</scope>
    <source>
        <strain evidence="6">CCM</strain>
    </source>
</reference>
<dbReference type="NCBIfam" id="TIGR00621">
    <property type="entry name" value="ssb"/>
    <property type="match status" value="1"/>
</dbReference>
<keyword evidence="6" id="KW-1185">Reference proteome</keyword>
<dbReference type="InterPro" id="IPR000424">
    <property type="entry name" value="Primosome_PriB/ssb"/>
</dbReference>
<dbReference type="SUPFAM" id="SSF50249">
    <property type="entry name" value="Nucleic acid-binding proteins"/>
    <property type="match status" value="1"/>
</dbReference>
<dbReference type="InterPro" id="IPR011344">
    <property type="entry name" value="ssDNA-bd"/>
</dbReference>
<dbReference type="PROSITE" id="PS50935">
    <property type="entry name" value="SSB"/>
    <property type="match status" value="1"/>
</dbReference>
<organism evidence="5 6">
    <name type="scientific">Priestia flexa</name>
    <dbReference type="NCBI Taxonomy" id="86664"/>
    <lineage>
        <taxon>Bacteria</taxon>
        <taxon>Bacillati</taxon>
        <taxon>Bacillota</taxon>
        <taxon>Bacilli</taxon>
        <taxon>Bacillales</taxon>
        <taxon>Bacillaceae</taxon>
        <taxon>Priestia</taxon>
    </lineage>
</organism>
<proteinExistence type="inferred from homology"/>
<evidence type="ECO:0000256" key="2">
    <source>
        <dbReference type="HAMAP-Rule" id="MF_00984"/>
    </source>
</evidence>
<evidence type="ECO:0000256" key="4">
    <source>
        <dbReference type="SAM" id="MobiDB-lite"/>
    </source>
</evidence>
<dbReference type="Gene3D" id="2.40.50.140">
    <property type="entry name" value="Nucleic acid-binding proteins"/>
    <property type="match status" value="1"/>
</dbReference>
<dbReference type="PANTHER" id="PTHR10302">
    <property type="entry name" value="SINGLE-STRANDED DNA-BINDING PROTEIN"/>
    <property type="match status" value="1"/>
</dbReference>
<dbReference type="InterPro" id="IPR012340">
    <property type="entry name" value="NA-bd_OB-fold"/>
</dbReference>